<proteinExistence type="predicted"/>
<gene>
    <name evidence="1" type="ORF">A2Y64_04150</name>
</gene>
<comment type="caution">
    <text evidence="1">The sequence shown here is derived from an EMBL/GenBank/DDBJ whole genome shotgun (WGS) entry which is preliminary data.</text>
</comment>
<dbReference type="Proteomes" id="UP000177187">
    <property type="component" value="Unassembled WGS sequence"/>
</dbReference>
<protein>
    <submittedName>
        <fullName evidence="1">Uncharacterized protein</fullName>
    </submittedName>
</protein>
<evidence type="ECO:0000313" key="2">
    <source>
        <dbReference type="Proteomes" id="UP000177187"/>
    </source>
</evidence>
<name>A0A1F5FHD2_9BACT</name>
<dbReference type="AlphaFoldDB" id="A0A1F5FHD2"/>
<evidence type="ECO:0000313" key="1">
    <source>
        <dbReference type="EMBL" id="OGD79001.1"/>
    </source>
</evidence>
<sequence>MLIHDALACDPLGYYEGLDFAGPLRRFTNGDLLVPYISGDWFCYDRIEPNSGEMVCGWWYSTGDRLNGTPDPSGGNWLLCQTADEGDPASEMVLVGNWEDSEPQVNIVLTENESYDGEPTWAVVKGE</sequence>
<reference evidence="1 2" key="1">
    <citation type="journal article" date="2016" name="Nat. Commun.">
        <title>Thousands of microbial genomes shed light on interconnected biogeochemical processes in an aquifer system.</title>
        <authorList>
            <person name="Anantharaman K."/>
            <person name="Brown C.T."/>
            <person name="Hug L.A."/>
            <person name="Sharon I."/>
            <person name="Castelle C.J."/>
            <person name="Probst A.J."/>
            <person name="Thomas B.C."/>
            <person name="Singh A."/>
            <person name="Wilkins M.J."/>
            <person name="Karaoz U."/>
            <person name="Brodie E.L."/>
            <person name="Williams K.H."/>
            <person name="Hubbard S.S."/>
            <person name="Banfield J.F."/>
        </authorList>
    </citation>
    <scope>NUCLEOTIDE SEQUENCE [LARGE SCALE GENOMIC DNA]</scope>
</reference>
<organism evidence="1 2">
    <name type="scientific">Candidatus Coatesbacteria bacterium RBG_13_66_14</name>
    <dbReference type="NCBI Taxonomy" id="1817816"/>
    <lineage>
        <taxon>Bacteria</taxon>
        <taxon>Candidatus Coatesiibacteriota</taxon>
    </lineage>
</organism>
<dbReference type="EMBL" id="MFAF01000017">
    <property type="protein sequence ID" value="OGD79001.1"/>
    <property type="molecule type" value="Genomic_DNA"/>
</dbReference>
<accession>A0A1F5FHD2</accession>